<dbReference type="Gene3D" id="3.50.50.60">
    <property type="entry name" value="FAD/NAD(P)-binding domain"/>
    <property type="match status" value="1"/>
</dbReference>
<gene>
    <name evidence="3" type="ORF">ABS24_09200</name>
</gene>
<sequence>MPGSELHCASYYAATTNQTVAFPVLQGDVRADVCIVGGGFTGVATALTLAERGYKVVVTEQNCIGWGASGRNGGQMIGGIGGGESAVLKHHGEGIAKDLFQMGYRGHEIIEQRIKHYKIDCDLKYGYMDVAHKSRHLRTLDEWQAELNDYGMADHLRRVSGDEMREVLGTDAYKGGLINNRNGHLHPLNLCLGEARAAAELGVQFFENSHVTEIIHGDKPKVISEKGTVTADFVVLAGNAYTHLEDKTLSGMVFPAGTYIIATEPLSEKEVAEINPLDMAVCDMNAVLDYYRLSADRRMLFGGRCNYSGRVPANIKDSIFPRMTKIFPQLANKRIDYQWGGNVGIVLNRVPMLGRSSKNVFYSIGYSGHGVNMTHLAGEIMADAVSGTFERMDIFANIKHQKIPLGIKLGSNMVALGMLYYKMRDLL</sequence>
<evidence type="ECO:0000259" key="2">
    <source>
        <dbReference type="Pfam" id="PF01266"/>
    </source>
</evidence>
<evidence type="ECO:0000313" key="4">
    <source>
        <dbReference type="Proteomes" id="UP000051213"/>
    </source>
</evidence>
<dbReference type="PANTHER" id="PTHR13847">
    <property type="entry name" value="SARCOSINE DEHYDROGENASE-RELATED"/>
    <property type="match status" value="1"/>
</dbReference>
<comment type="caution">
    <text evidence="3">The sequence shown here is derived from an EMBL/GenBank/DDBJ whole genome shotgun (WGS) entry which is preliminary data.</text>
</comment>
<proteinExistence type="predicted"/>
<evidence type="ECO:0000313" key="3">
    <source>
        <dbReference type="EMBL" id="KRO96613.1"/>
    </source>
</evidence>
<accession>A0A0R2UAT9</accession>
<dbReference type="PANTHER" id="PTHR13847:SF249">
    <property type="entry name" value="OXIDOREDUCTASE-RELATED"/>
    <property type="match status" value="1"/>
</dbReference>
<dbReference type="Pfam" id="PF01266">
    <property type="entry name" value="DAO"/>
    <property type="match status" value="1"/>
</dbReference>
<dbReference type="InterPro" id="IPR006076">
    <property type="entry name" value="FAD-dep_OxRdtase"/>
</dbReference>
<reference evidence="3 4" key="1">
    <citation type="submission" date="2015-10" db="EMBL/GenBank/DDBJ databases">
        <title>Metagenome-Assembled Genomes uncover a global brackish microbiome.</title>
        <authorList>
            <person name="Hugerth L.W."/>
            <person name="Larsson J."/>
            <person name="Alneberg J."/>
            <person name="Lindh M.V."/>
            <person name="Legrand C."/>
            <person name="Pinhassi J."/>
            <person name="Andersson A.F."/>
        </authorList>
    </citation>
    <scope>NUCLEOTIDE SEQUENCE [LARGE SCALE GENOMIC DNA]</scope>
    <source>
        <strain evidence="3">BACL26 MAG-121220-bin70</strain>
    </source>
</reference>
<dbReference type="SUPFAM" id="SSF51905">
    <property type="entry name" value="FAD/NAD(P)-binding domain"/>
    <property type="match status" value="1"/>
</dbReference>
<evidence type="ECO:0000256" key="1">
    <source>
        <dbReference type="ARBA" id="ARBA00023002"/>
    </source>
</evidence>
<dbReference type="EMBL" id="LICA01000050">
    <property type="protein sequence ID" value="KRO96613.1"/>
    <property type="molecule type" value="Genomic_DNA"/>
</dbReference>
<keyword evidence="1" id="KW-0560">Oxidoreductase</keyword>
<feature type="domain" description="FAD dependent oxidoreductase" evidence="2">
    <location>
        <begin position="32"/>
        <end position="383"/>
    </location>
</feature>
<dbReference type="InterPro" id="IPR036188">
    <property type="entry name" value="FAD/NAD-bd_sf"/>
</dbReference>
<dbReference type="AlphaFoldDB" id="A0A0R2UAT9"/>
<dbReference type="Gene3D" id="3.30.9.10">
    <property type="entry name" value="D-Amino Acid Oxidase, subunit A, domain 2"/>
    <property type="match status" value="1"/>
</dbReference>
<organism evidence="3 4">
    <name type="scientific">SAR92 bacterium BACL26 MAG-121220-bin70</name>
    <dbReference type="NCBI Taxonomy" id="1655626"/>
    <lineage>
        <taxon>Bacteria</taxon>
        <taxon>Pseudomonadati</taxon>
        <taxon>Pseudomonadota</taxon>
        <taxon>Gammaproteobacteria</taxon>
        <taxon>Cellvibrionales</taxon>
        <taxon>Porticoccaceae</taxon>
        <taxon>SAR92 clade</taxon>
    </lineage>
</organism>
<name>A0A0R2UAT9_9GAMM</name>
<protein>
    <submittedName>
        <fullName evidence="3">FAD-dependent oxidoreductase</fullName>
    </submittedName>
</protein>
<dbReference type="GO" id="GO:0016491">
    <property type="term" value="F:oxidoreductase activity"/>
    <property type="evidence" value="ECO:0007669"/>
    <property type="project" value="UniProtKB-KW"/>
</dbReference>
<dbReference type="Proteomes" id="UP000051213">
    <property type="component" value="Unassembled WGS sequence"/>
</dbReference>
<dbReference type="GO" id="GO:0005737">
    <property type="term" value="C:cytoplasm"/>
    <property type="evidence" value="ECO:0007669"/>
    <property type="project" value="TreeGrafter"/>
</dbReference>